<accession>A0A8R1I1X8</accession>
<protein>
    <submittedName>
        <fullName evidence="1">Uncharacterized protein</fullName>
    </submittedName>
</protein>
<sequence>MVRKYCELPTERSDIYHKITEDLAYPASARCRNHENVGRILALYLDCIRAVNAEEFANFRLMNSALAVMHDFTRYIHVDGLTNDTVALAVVYFLVDYYKIKVKLRAADTPWFSILNRSEKLEDLESIWILIENELISRHSLNTDRLQITV</sequence>
<name>A0A8R1I1X8_CAEJA</name>
<dbReference type="AlphaFoldDB" id="A0A8R1I1X8"/>
<keyword evidence="2" id="KW-1185">Reference proteome</keyword>
<evidence type="ECO:0000313" key="1">
    <source>
        <dbReference type="EnsemblMetazoa" id="CJA13005.1"/>
    </source>
</evidence>
<evidence type="ECO:0000313" key="2">
    <source>
        <dbReference type="Proteomes" id="UP000005237"/>
    </source>
</evidence>
<reference evidence="1" key="2">
    <citation type="submission" date="2022-06" db="UniProtKB">
        <authorList>
            <consortium name="EnsemblMetazoa"/>
        </authorList>
    </citation>
    <scope>IDENTIFICATION</scope>
    <source>
        <strain evidence="1">DF5081</strain>
    </source>
</reference>
<dbReference type="OMA" id="RCRNHEN"/>
<proteinExistence type="predicted"/>
<reference evidence="2" key="1">
    <citation type="submission" date="2010-08" db="EMBL/GenBank/DDBJ databases">
        <authorList>
            <consortium name="Caenorhabditis japonica Sequencing Consortium"/>
            <person name="Wilson R.K."/>
        </authorList>
    </citation>
    <scope>NUCLEOTIDE SEQUENCE [LARGE SCALE GENOMIC DNA]</scope>
    <source>
        <strain evidence="2">DF5081</strain>
    </source>
</reference>
<dbReference type="EnsemblMetazoa" id="CJA13005.1">
    <property type="protein sequence ID" value="CJA13005.1"/>
    <property type="gene ID" value="WBGene00132209"/>
</dbReference>
<dbReference type="Proteomes" id="UP000005237">
    <property type="component" value="Unassembled WGS sequence"/>
</dbReference>
<organism evidence="1 2">
    <name type="scientific">Caenorhabditis japonica</name>
    <dbReference type="NCBI Taxonomy" id="281687"/>
    <lineage>
        <taxon>Eukaryota</taxon>
        <taxon>Metazoa</taxon>
        <taxon>Ecdysozoa</taxon>
        <taxon>Nematoda</taxon>
        <taxon>Chromadorea</taxon>
        <taxon>Rhabditida</taxon>
        <taxon>Rhabditina</taxon>
        <taxon>Rhabditomorpha</taxon>
        <taxon>Rhabditoidea</taxon>
        <taxon>Rhabditidae</taxon>
        <taxon>Peloderinae</taxon>
        <taxon>Caenorhabditis</taxon>
    </lineage>
</organism>